<organism evidence="2 3">
    <name type="scientific">Bradyrhizobium quebecense</name>
    <dbReference type="NCBI Taxonomy" id="2748629"/>
    <lineage>
        <taxon>Bacteria</taxon>
        <taxon>Pseudomonadati</taxon>
        <taxon>Pseudomonadota</taxon>
        <taxon>Alphaproteobacteria</taxon>
        <taxon>Hyphomicrobiales</taxon>
        <taxon>Nitrobacteraceae</taxon>
        <taxon>Bradyrhizobium</taxon>
    </lineage>
</organism>
<evidence type="ECO:0000259" key="1">
    <source>
        <dbReference type="Pfam" id="PF00144"/>
    </source>
</evidence>
<feature type="domain" description="Beta-lactamase-related" evidence="1">
    <location>
        <begin position="20"/>
        <end position="379"/>
    </location>
</feature>
<dbReference type="InterPro" id="IPR050789">
    <property type="entry name" value="Diverse_Enzym_Activities"/>
</dbReference>
<dbReference type="InterPro" id="IPR012338">
    <property type="entry name" value="Beta-lactam/transpept-like"/>
</dbReference>
<evidence type="ECO:0000313" key="2">
    <source>
        <dbReference type="EMBL" id="MBO1430362.1"/>
    </source>
</evidence>
<dbReference type="PANTHER" id="PTHR43283:SF3">
    <property type="entry name" value="BETA-LACTAMASE FAMILY PROTEIN (AFU_ORTHOLOGUE AFUA_5G07500)"/>
    <property type="match status" value="1"/>
</dbReference>
<name>A0ABS3MFU3_9BRAD</name>
<dbReference type="EMBL" id="JAGEPA010000001">
    <property type="protein sequence ID" value="MBO1430362.1"/>
    <property type="molecule type" value="Genomic_DNA"/>
</dbReference>
<dbReference type="Proteomes" id="UP000692816">
    <property type="component" value="Unassembled WGS sequence"/>
</dbReference>
<protein>
    <submittedName>
        <fullName evidence="2">Beta-lactamase family protein</fullName>
    </submittedName>
</protein>
<dbReference type="SUPFAM" id="SSF56601">
    <property type="entry name" value="beta-lactamase/transpeptidase-like"/>
    <property type="match status" value="1"/>
</dbReference>
<reference evidence="2" key="1">
    <citation type="journal article" date="2021" name="Int. J. Syst. Evol. Microbiol.">
        <title>Bradyrhizobium septentrionale sp. nov. (sv. septentrionale) and Bradyrhizobium quebecense sp. nov. (sv. septentrionale) associated with legumes native to Canada possess rearranged symbiosis genes and numerous insertion sequences.</title>
        <authorList>
            <person name="Bromfield E.S.P."/>
            <person name="Cloutier S."/>
        </authorList>
    </citation>
    <scope>NUCLEOTIDE SEQUENCE</scope>
    <source>
        <strain evidence="2">12S5</strain>
    </source>
</reference>
<dbReference type="RefSeq" id="WP_207833040.1">
    <property type="nucleotide sequence ID" value="NZ_CP088282.1"/>
</dbReference>
<dbReference type="Gene3D" id="3.40.710.10">
    <property type="entry name" value="DD-peptidase/beta-lactamase superfamily"/>
    <property type="match status" value="1"/>
</dbReference>
<dbReference type="InterPro" id="IPR001466">
    <property type="entry name" value="Beta-lactam-related"/>
</dbReference>
<sequence>MSIASESSGLSQARLGRMREVLARHIDDGDVPGLVALVSRRGEIHADVLGRMAVDGPPMQRDTIFRIASMTKPVTAVAAMILVEECRLKLDDPIDRWLPELADRKVLRSIESEINDTVPAKRAIMLRDLLTFRLGLGMIPVFPARHPIQMAIADAGFAPGPVFPSFPPDELLRRYGTLPLAYQPGERWLYDAGSQILGVLIARVAGTSFAGFLQERIFGPLGMNDTAFHVPQHKLSRFATSYGRDHATGTLKVFDAPATGKYAAPPVFENGSAGLVSTADDFNAFAQMMLNGGRLGTERILSRPSVELMTSNQLTPEQGLGSELLLGASRGWGFGLSVVTARDDLCHVPGRYGWDGGYGTSWYSDPCETMTGILLTQRMMDSPQPPAVFADFWTLAYQAIDD</sequence>
<keyword evidence="3" id="KW-1185">Reference proteome</keyword>
<accession>A0ABS3MFU3</accession>
<dbReference type="Pfam" id="PF00144">
    <property type="entry name" value="Beta-lactamase"/>
    <property type="match status" value="1"/>
</dbReference>
<comment type="caution">
    <text evidence="2">The sequence shown here is derived from an EMBL/GenBank/DDBJ whole genome shotgun (WGS) entry which is preliminary data.</text>
</comment>
<gene>
    <name evidence="2" type="ORF">J4P68_13035</name>
</gene>
<proteinExistence type="predicted"/>
<evidence type="ECO:0000313" key="3">
    <source>
        <dbReference type="Proteomes" id="UP000692816"/>
    </source>
</evidence>
<dbReference type="PANTHER" id="PTHR43283">
    <property type="entry name" value="BETA-LACTAMASE-RELATED"/>
    <property type="match status" value="1"/>
</dbReference>